<feature type="repeat" description="ANK" evidence="3">
    <location>
        <begin position="208"/>
        <end position="240"/>
    </location>
</feature>
<dbReference type="PROSITE" id="PS50297">
    <property type="entry name" value="ANK_REP_REGION"/>
    <property type="match status" value="4"/>
</dbReference>
<protein>
    <recommendedName>
        <fullName evidence="5">SOCS box domain-containing protein</fullName>
    </recommendedName>
</protein>
<dbReference type="CDD" id="cd03587">
    <property type="entry name" value="SOCS"/>
    <property type="match status" value="1"/>
</dbReference>
<dbReference type="Proteomes" id="UP001208570">
    <property type="component" value="Unassembled WGS sequence"/>
</dbReference>
<proteinExistence type="predicted"/>
<evidence type="ECO:0000256" key="3">
    <source>
        <dbReference type="PROSITE-ProRule" id="PRU00023"/>
    </source>
</evidence>
<organism evidence="6 7">
    <name type="scientific">Paralvinella palmiformis</name>
    <dbReference type="NCBI Taxonomy" id="53620"/>
    <lineage>
        <taxon>Eukaryota</taxon>
        <taxon>Metazoa</taxon>
        <taxon>Spiralia</taxon>
        <taxon>Lophotrochozoa</taxon>
        <taxon>Annelida</taxon>
        <taxon>Polychaeta</taxon>
        <taxon>Sedentaria</taxon>
        <taxon>Canalipalpata</taxon>
        <taxon>Terebellida</taxon>
        <taxon>Terebelliformia</taxon>
        <taxon>Alvinellidae</taxon>
        <taxon>Paralvinella</taxon>
    </lineage>
</organism>
<gene>
    <name evidence="6" type="ORF">LSH36_166g05087</name>
</gene>
<dbReference type="Pfam" id="PF07525">
    <property type="entry name" value="SOCS_box"/>
    <property type="match status" value="1"/>
</dbReference>
<evidence type="ECO:0000313" key="6">
    <source>
        <dbReference type="EMBL" id="KAK2158654.1"/>
    </source>
</evidence>
<dbReference type="SMART" id="SM00969">
    <property type="entry name" value="SOCS_box"/>
    <property type="match status" value="1"/>
</dbReference>
<name>A0AAD9JT34_9ANNE</name>
<keyword evidence="1" id="KW-0677">Repeat</keyword>
<evidence type="ECO:0000256" key="1">
    <source>
        <dbReference type="ARBA" id="ARBA00022737"/>
    </source>
</evidence>
<accession>A0AAD9JT34</accession>
<dbReference type="FunFam" id="1.10.750.20:FF:000001">
    <property type="entry name" value="Ankyrin repeat and SOCS box containing 1"/>
    <property type="match status" value="1"/>
</dbReference>
<dbReference type="PRINTS" id="PR01415">
    <property type="entry name" value="ANKYRIN"/>
</dbReference>
<dbReference type="PROSITE" id="PS50088">
    <property type="entry name" value="ANK_REPEAT"/>
    <property type="match status" value="5"/>
</dbReference>
<dbReference type="EMBL" id="JAODUP010000166">
    <property type="protein sequence ID" value="KAK2158654.1"/>
    <property type="molecule type" value="Genomic_DNA"/>
</dbReference>
<dbReference type="PROSITE" id="PS50225">
    <property type="entry name" value="SOCS"/>
    <property type="match status" value="1"/>
</dbReference>
<keyword evidence="7" id="KW-1185">Reference proteome</keyword>
<dbReference type="InterPro" id="IPR002110">
    <property type="entry name" value="Ankyrin_rpt"/>
</dbReference>
<dbReference type="Pfam" id="PF12796">
    <property type="entry name" value="Ank_2"/>
    <property type="match status" value="3"/>
</dbReference>
<evidence type="ECO:0000259" key="5">
    <source>
        <dbReference type="PROSITE" id="PS50225"/>
    </source>
</evidence>
<keyword evidence="2 3" id="KW-0040">ANK repeat</keyword>
<sequence>MLPQKYCVQAKAREEMKGRYHSTNKTTGHPQRPHPKCADEDGQTALHLSIIRYCVEEGPFDAAVKAGCDVNKANKMGQTALHLASKKGLSDCVWKLLDCGAAIDLLDKRDMSPLMYAAQNGHPTVIKSLVKKGASVNLSNSKGQLALHYSCLGGYSCCTELLLKYKSKPNYPDNEGTTPLVLASKSNNVQVVQAMLDAGAKPDKVDGMKRSALHWAALSGNQEIVDALISAGASLDLMDKNYATAFMYAIFSDFPGVLQSLVSAGCERSCLDGMNGTALTLASLKGQQACVSVLLCADDDPDEFSYFGMTALMASVYESHLEVSETILQYKPNLNLVSRLGFTALFAAMCHIDDCNAETRHKLLVLLIQNGADVNQPFNCTNAFSNVMKGKNSPLLFAITTGYISLVKILLHAGSEVLPDENEYLKDADKDSRYELSCVLRPLTDYWCKPVSLQHLCRMEIRRNLGFTVQERLQQLPVPSKLKNYLNFSDLADIPPERAKVRQEVNNVMLSMLDLTVCGLQSIEGSFLCRQVRETVIQAAPTGSCSCRMCVRMQELGMSK</sequence>
<feature type="repeat" description="ANK" evidence="3">
    <location>
        <begin position="109"/>
        <end position="141"/>
    </location>
</feature>
<evidence type="ECO:0000256" key="4">
    <source>
        <dbReference type="SAM" id="MobiDB-lite"/>
    </source>
</evidence>
<feature type="repeat" description="ANK" evidence="3">
    <location>
        <begin position="175"/>
        <end position="207"/>
    </location>
</feature>
<dbReference type="SUPFAM" id="SSF158235">
    <property type="entry name" value="SOCS box-like"/>
    <property type="match status" value="1"/>
</dbReference>
<dbReference type="InterPro" id="IPR036770">
    <property type="entry name" value="Ankyrin_rpt-contain_sf"/>
</dbReference>
<evidence type="ECO:0000313" key="7">
    <source>
        <dbReference type="Proteomes" id="UP001208570"/>
    </source>
</evidence>
<evidence type="ECO:0000256" key="2">
    <source>
        <dbReference type="ARBA" id="ARBA00023043"/>
    </source>
</evidence>
<dbReference type="SUPFAM" id="SSF48403">
    <property type="entry name" value="Ankyrin repeat"/>
    <property type="match status" value="1"/>
</dbReference>
<dbReference type="GO" id="GO:0035556">
    <property type="term" value="P:intracellular signal transduction"/>
    <property type="evidence" value="ECO:0007669"/>
    <property type="project" value="InterPro"/>
</dbReference>
<dbReference type="Gene3D" id="1.10.750.20">
    <property type="entry name" value="SOCS box"/>
    <property type="match status" value="1"/>
</dbReference>
<dbReference type="PANTHER" id="PTHR24198:SF165">
    <property type="entry name" value="ANKYRIN REPEAT-CONTAINING PROTEIN-RELATED"/>
    <property type="match status" value="1"/>
</dbReference>
<feature type="repeat" description="ANK" evidence="3">
    <location>
        <begin position="390"/>
        <end position="422"/>
    </location>
</feature>
<feature type="repeat" description="ANK" evidence="3">
    <location>
        <begin position="76"/>
        <end position="108"/>
    </location>
</feature>
<dbReference type="SMART" id="SM00248">
    <property type="entry name" value="ANK"/>
    <property type="match status" value="11"/>
</dbReference>
<dbReference type="AlphaFoldDB" id="A0AAD9JT34"/>
<dbReference type="SMART" id="SM00253">
    <property type="entry name" value="SOCS"/>
    <property type="match status" value="1"/>
</dbReference>
<dbReference type="PANTHER" id="PTHR24198">
    <property type="entry name" value="ANKYRIN REPEAT AND PROTEIN KINASE DOMAIN-CONTAINING PROTEIN"/>
    <property type="match status" value="1"/>
</dbReference>
<reference evidence="6" key="1">
    <citation type="journal article" date="2023" name="Mol. Biol. Evol.">
        <title>Third-Generation Sequencing Reveals the Adaptive Role of the Epigenome in Three Deep-Sea Polychaetes.</title>
        <authorList>
            <person name="Perez M."/>
            <person name="Aroh O."/>
            <person name="Sun Y."/>
            <person name="Lan Y."/>
            <person name="Juniper S.K."/>
            <person name="Young C.R."/>
            <person name="Angers B."/>
            <person name="Qian P.Y."/>
        </authorList>
    </citation>
    <scope>NUCLEOTIDE SEQUENCE</scope>
    <source>
        <strain evidence="6">P08H-3</strain>
    </source>
</reference>
<dbReference type="InterPro" id="IPR001496">
    <property type="entry name" value="SOCS_box"/>
</dbReference>
<feature type="region of interest" description="Disordered" evidence="4">
    <location>
        <begin position="17"/>
        <end position="39"/>
    </location>
</feature>
<dbReference type="InterPro" id="IPR036036">
    <property type="entry name" value="SOCS_box-like_dom_sf"/>
</dbReference>
<dbReference type="Gene3D" id="1.25.40.20">
    <property type="entry name" value="Ankyrin repeat-containing domain"/>
    <property type="match status" value="2"/>
</dbReference>
<feature type="domain" description="SOCS box" evidence="5">
    <location>
        <begin position="441"/>
        <end position="492"/>
    </location>
</feature>
<comment type="caution">
    <text evidence="6">The sequence shown here is derived from an EMBL/GenBank/DDBJ whole genome shotgun (WGS) entry which is preliminary data.</text>
</comment>